<dbReference type="PANTHER" id="PTHR43479">
    <property type="entry name" value="ACREF/ENVCD OPERON REPRESSOR-RELATED"/>
    <property type="match status" value="1"/>
</dbReference>
<dbReference type="AlphaFoldDB" id="A0A6L8Q5J5"/>
<evidence type="ECO:0000256" key="2">
    <source>
        <dbReference type="PROSITE-ProRule" id="PRU00335"/>
    </source>
</evidence>
<organism evidence="4 5">
    <name type="scientific">Adlercreutzia equolifaciens</name>
    <dbReference type="NCBI Taxonomy" id="446660"/>
    <lineage>
        <taxon>Bacteria</taxon>
        <taxon>Bacillati</taxon>
        <taxon>Actinomycetota</taxon>
        <taxon>Coriobacteriia</taxon>
        <taxon>Eggerthellales</taxon>
        <taxon>Eggerthellaceae</taxon>
        <taxon>Adlercreutzia</taxon>
    </lineage>
</organism>
<dbReference type="SUPFAM" id="SSF46689">
    <property type="entry name" value="Homeodomain-like"/>
    <property type="match status" value="1"/>
</dbReference>
<protein>
    <submittedName>
        <fullName evidence="4">TetR/AcrR family transcriptional regulator</fullName>
    </submittedName>
</protein>
<evidence type="ECO:0000256" key="1">
    <source>
        <dbReference type="ARBA" id="ARBA00023125"/>
    </source>
</evidence>
<dbReference type="Pfam" id="PF00440">
    <property type="entry name" value="TetR_N"/>
    <property type="match status" value="1"/>
</dbReference>
<name>A0A6L8Q5J5_9ACTN</name>
<reference evidence="4 5" key="1">
    <citation type="submission" date="2019-07" db="EMBL/GenBank/DDBJ databases">
        <title>Draft genome sequence of Adlercreutzia equolifaciens IPLA 37004, a human intestinal strain that does not produces equol from daidzein.</title>
        <authorList>
            <person name="Vazquez L."/>
            <person name="Florez A.B."/>
            <person name="Mayo B."/>
        </authorList>
    </citation>
    <scope>NUCLEOTIDE SEQUENCE [LARGE SCALE GENOMIC DNA]</scope>
    <source>
        <strain evidence="4 5">IPLA 37004</strain>
    </source>
</reference>
<sequence>MKRRGGTMADKKSDLRVVRTRNALRAAFEELIAETTLDKITVKALTDRAGINRKTFYLHYETIEAFYDEIMNGIMDEFFEYYEKTPDDPWDMDGHARRFFRYLAAQPPMIEQLVCSPSFYDFGERIYATQMNRYRAFADELFWREGITSESEELICALIRNMALECYRQWVRAGKVVPMEEAAQILGSMALHSVEHLMSPRPESD</sequence>
<dbReference type="InterPro" id="IPR001647">
    <property type="entry name" value="HTH_TetR"/>
</dbReference>
<evidence type="ECO:0000313" key="4">
    <source>
        <dbReference type="EMBL" id="MZG28593.1"/>
    </source>
</evidence>
<evidence type="ECO:0000313" key="5">
    <source>
        <dbReference type="Proteomes" id="UP000472380"/>
    </source>
</evidence>
<proteinExistence type="predicted"/>
<evidence type="ECO:0000259" key="3">
    <source>
        <dbReference type="PROSITE" id="PS50977"/>
    </source>
</evidence>
<gene>
    <name evidence="4" type="ORF">FM068_08335</name>
</gene>
<dbReference type="EMBL" id="VJNE01000017">
    <property type="protein sequence ID" value="MZG28593.1"/>
    <property type="molecule type" value="Genomic_DNA"/>
</dbReference>
<dbReference type="Proteomes" id="UP000472380">
    <property type="component" value="Unassembled WGS sequence"/>
</dbReference>
<feature type="DNA-binding region" description="H-T-H motif" evidence="2">
    <location>
        <begin position="41"/>
        <end position="60"/>
    </location>
</feature>
<feature type="domain" description="HTH tetR-type" evidence="3">
    <location>
        <begin position="18"/>
        <end position="78"/>
    </location>
</feature>
<dbReference type="PANTHER" id="PTHR43479:SF11">
    <property type="entry name" value="ACREF_ENVCD OPERON REPRESSOR-RELATED"/>
    <property type="match status" value="1"/>
</dbReference>
<dbReference type="Gene3D" id="1.10.357.10">
    <property type="entry name" value="Tetracycline Repressor, domain 2"/>
    <property type="match status" value="1"/>
</dbReference>
<accession>A0A6L8Q5J5</accession>
<keyword evidence="1 2" id="KW-0238">DNA-binding</keyword>
<dbReference type="InterPro" id="IPR050624">
    <property type="entry name" value="HTH-type_Tx_Regulator"/>
</dbReference>
<comment type="caution">
    <text evidence="4">The sequence shown here is derived from an EMBL/GenBank/DDBJ whole genome shotgun (WGS) entry which is preliminary data.</text>
</comment>
<dbReference type="InterPro" id="IPR009057">
    <property type="entry name" value="Homeodomain-like_sf"/>
</dbReference>
<dbReference type="GO" id="GO:0003677">
    <property type="term" value="F:DNA binding"/>
    <property type="evidence" value="ECO:0007669"/>
    <property type="project" value="UniProtKB-UniRule"/>
</dbReference>
<dbReference type="PROSITE" id="PS50977">
    <property type="entry name" value="HTH_TETR_2"/>
    <property type="match status" value="1"/>
</dbReference>